<dbReference type="InterPro" id="IPR031948">
    <property type="entry name" value="PliI"/>
</dbReference>
<dbReference type="EMBL" id="CP000472">
    <property type="protein sequence ID" value="ACJ28617.1"/>
    <property type="molecule type" value="Genomic_DNA"/>
</dbReference>
<dbReference type="STRING" id="225849.swp_1855"/>
<evidence type="ECO:0008006" key="3">
    <source>
        <dbReference type="Google" id="ProtNLM"/>
    </source>
</evidence>
<dbReference type="Proteomes" id="UP000000753">
    <property type="component" value="Chromosome"/>
</dbReference>
<organism evidence="1 2">
    <name type="scientific">Shewanella piezotolerans (strain WP3 / JCM 13877)</name>
    <dbReference type="NCBI Taxonomy" id="225849"/>
    <lineage>
        <taxon>Bacteria</taxon>
        <taxon>Pseudomonadati</taxon>
        <taxon>Pseudomonadota</taxon>
        <taxon>Gammaproteobacteria</taxon>
        <taxon>Alteromonadales</taxon>
        <taxon>Shewanellaceae</taxon>
        <taxon>Shewanella</taxon>
    </lineage>
</organism>
<name>B8CLG6_SHEPW</name>
<accession>B8CLG6</accession>
<evidence type="ECO:0000313" key="1">
    <source>
        <dbReference type="EMBL" id="ACJ28617.1"/>
    </source>
</evidence>
<sequence length="137" mass="14592">MQRIFVVFIIAFTVTACSVNINKSKTKPAVKPVEQVSQSAGFIQSIALANGATLVVEEGRLEPRSIGSISVKLYKDLNVGDFVAAVNFARDGTIVKAVLIENGDNKQKLSITTVTAGSGNYQASQLICVTSNEIKLC</sequence>
<dbReference type="PROSITE" id="PS51257">
    <property type="entry name" value="PROKAR_LIPOPROTEIN"/>
    <property type="match status" value="1"/>
</dbReference>
<dbReference type="OrthoDB" id="8455654at2"/>
<dbReference type="Pfam" id="PF16743">
    <property type="entry name" value="PliI"/>
    <property type="match status" value="1"/>
</dbReference>
<dbReference type="KEGG" id="swp:swp_1855"/>
<reference evidence="1 2" key="1">
    <citation type="journal article" date="2008" name="PLoS ONE">
        <title>Environmental adaptation: genomic analysis of the piezotolerant and psychrotolerant deep-sea iron reducing bacterium Shewanella piezotolerans WP3.</title>
        <authorList>
            <person name="Wang F."/>
            <person name="Wang J."/>
            <person name="Jian H."/>
            <person name="Zhang B."/>
            <person name="Li S."/>
            <person name="Wang F."/>
            <person name="Zeng X."/>
            <person name="Gao L."/>
            <person name="Bartlett D.H."/>
            <person name="Yu J."/>
            <person name="Hu S."/>
            <person name="Xiao X."/>
        </authorList>
    </citation>
    <scope>NUCLEOTIDE SEQUENCE [LARGE SCALE GENOMIC DNA]</scope>
    <source>
        <strain evidence="2">WP3 / JCM 13877</strain>
    </source>
</reference>
<dbReference type="AlphaFoldDB" id="B8CLG6"/>
<dbReference type="eggNOG" id="ENOG5032YNQ">
    <property type="taxonomic scope" value="Bacteria"/>
</dbReference>
<proteinExistence type="predicted"/>
<dbReference type="InterPro" id="IPR038643">
    <property type="entry name" value="PliI_sf"/>
</dbReference>
<gene>
    <name evidence="1" type="ordered locus">swp_1855</name>
</gene>
<dbReference type="HOGENOM" id="CLU_1874014_0_0_6"/>
<protein>
    <recommendedName>
        <fullName evidence="3">Lipoprotein</fullName>
    </recommendedName>
</protein>
<keyword evidence="2" id="KW-1185">Reference proteome</keyword>
<dbReference type="Gene3D" id="2.40.128.460">
    <property type="entry name" value="Periplasmic lysozyme inhibitor of I-type lysozyme"/>
    <property type="match status" value="1"/>
</dbReference>
<evidence type="ECO:0000313" key="2">
    <source>
        <dbReference type="Proteomes" id="UP000000753"/>
    </source>
</evidence>
<dbReference type="RefSeq" id="WP_020911995.1">
    <property type="nucleotide sequence ID" value="NC_011566.1"/>
</dbReference>